<proteinExistence type="inferred from homology"/>
<evidence type="ECO:0000313" key="8">
    <source>
        <dbReference type="EMBL" id="MFC4714840.1"/>
    </source>
</evidence>
<evidence type="ECO:0000256" key="5">
    <source>
        <dbReference type="ARBA" id="ARBA00023172"/>
    </source>
</evidence>
<evidence type="ECO:0000313" key="9">
    <source>
        <dbReference type="Proteomes" id="UP001595884"/>
    </source>
</evidence>
<comment type="caution">
    <text evidence="8">The sequence shown here is derived from an EMBL/GenBank/DDBJ whole genome shotgun (WGS) entry which is preliminary data.</text>
</comment>
<name>A0ABV9MIA7_9MICC</name>
<keyword evidence="6" id="KW-0814">Transposable element</keyword>
<evidence type="ECO:0000256" key="2">
    <source>
        <dbReference type="ARBA" id="ARBA00010961"/>
    </source>
</evidence>
<comment type="similarity">
    <text evidence="2 6">Belongs to the transposase mutator family.</text>
</comment>
<comment type="function">
    <text evidence="1 6">Required for the transposition of the insertion element.</text>
</comment>
<evidence type="ECO:0000256" key="6">
    <source>
        <dbReference type="RuleBase" id="RU365089"/>
    </source>
</evidence>
<feature type="non-terminal residue" evidence="8">
    <location>
        <position position="309"/>
    </location>
</feature>
<evidence type="ECO:0000256" key="4">
    <source>
        <dbReference type="ARBA" id="ARBA00023125"/>
    </source>
</evidence>
<sequence length="309" mass="33663">MNTENLDAPSIEKTTEDAVAKNPTSRTFDPKLIDQLVGQAREQGLAIDGENGLLAALTKRVVESALEGEITDHLGYEKHERGDADNSRNGIRSKTVQTKGGPISIDIPRDREGSFEPAIVKKRQRRLGSIQDVVLSLSARGMTHGDIAAHLADVYGTTVSKTTISTITDKVLEGMSEWQNRPLDPVYPVVFIDAIHVKIRDGQVANRPIYVALAVTAEGNRDILGLWAGDGGEGAKYWLQVLTEIKNRGTEDVLMVVCDGLQGLPDSVAAVWPETVVQTCVVHLMRNSFKYASKADWPAISAGLKLVYH</sequence>
<dbReference type="Proteomes" id="UP001595884">
    <property type="component" value="Unassembled WGS sequence"/>
</dbReference>
<dbReference type="PANTHER" id="PTHR33217:SF8">
    <property type="entry name" value="MUTATOR FAMILY TRANSPOSASE"/>
    <property type="match status" value="1"/>
</dbReference>
<organism evidence="8 9">
    <name type="scientific">Glutamicibacter bergerei</name>
    <dbReference type="NCBI Taxonomy" id="256702"/>
    <lineage>
        <taxon>Bacteria</taxon>
        <taxon>Bacillati</taxon>
        <taxon>Actinomycetota</taxon>
        <taxon>Actinomycetes</taxon>
        <taxon>Micrococcales</taxon>
        <taxon>Micrococcaceae</taxon>
        <taxon>Glutamicibacter</taxon>
    </lineage>
</organism>
<feature type="region of interest" description="Disordered" evidence="7">
    <location>
        <begin position="78"/>
        <end position="108"/>
    </location>
</feature>
<evidence type="ECO:0000256" key="3">
    <source>
        <dbReference type="ARBA" id="ARBA00022578"/>
    </source>
</evidence>
<dbReference type="Pfam" id="PF00872">
    <property type="entry name" value="Transposase_mut"/>
    <property type="match status" value="1"/>
</dbReference>
<reference evidence="9" key="1">
    <citation type="journal article" date="2019" name="Int. J. Syst. Evol. Microbiol.">
        <title>The Global Catalogue of Microorganisms (GCM) 10K type strain sequencing project: providing services to taxonomists for standard genome sequencing and annotation.</title>
        <authorList>
            <consortium name="The Broad Institute Genomics Platform"/>
            <consortium name="The Broad Institute Genome Sequencing Center for Infectious Disease"/>
            <person name="Wu L."/>
            <person name="Ma J."/>
        </authorList>
    </citation>
    <scope>NUCLEOTIDE SEQUENCE [LARGE SCALE GENOMIC DNA]</scope>
    <source>
        <strain evidence="9">CGMCC 1.12849</strain>
    </source>
</reference>
<dbReference type="EMBL" id="JBHSHE010000008">
    <property type="protein sequence ID" value="MFC4714840.1"/>
    <property type="molecule type" value="Genomic_DNA"/>
</dbReference>
<dbReference type="NCBIfam" id="NF033543">
    <property type="entry name" value="transpos_IS256"/>
    <property type="match status" value="1"/>
</dbReference>
<dbReference type="RefSeq" id="WP_382411669.1">
    <property type="nucleotide sequence ID" value="NZ_JBHSHE010000008.1"/>
</dbReference>
<keyword evidence="9" id="KW-1185">Reference proteome</keyword>
<protein>
    <recommendedName>
        <fullName evidence="6">Mutator family transposase</fullName>
    </recommendedName>
</protein>
<keyword evidence="5 6" id="KW-0233">DNA recombination</keyword>
<dbReference type="PANTHER" id="PTHR33217">
    <property type="entry name" value="TRANSPOSASE FOR INSERTION SEQUENCE ELEMENT IS1081"/>
    <property type="match status" value="1"/>
</dbReference>
<feature type="compositionally biased region" description="Polar residues" evidence="7">
    <location>
        <begin position="87"/>
        <end position="98"/>
    </location>
</feature>
<dbReference type="PROSITE" id="PS01007">
    <property type="entry name" value="TRANSPOSASE_MUTATOR"/>
    <property type="match status" value="1"/>
</dbReference>
<keyword evidence="3 6" id="KW-0815">Transposition</keyword>
<gene>
    <name evidence="8" type="ORF">ACFO7V_01615</name>
</gene>
<accession>A0ABV9MIA7</accession>
<feature type="region of interest" description="Disordered" evidence="7">
    <location>
        <begin position="1"/>
        <end position="26"/>
    </location>
</feature>
<dbReference type="InterPro" id="IPR001207">
    <property type="entry name" value="Transposase_mutator"/>
</dbReference>
<evidence type="ECO:0000256" key="7">
    <source>
        <dbReference type="SAM" id="MobiDB-lite"/>
    </source>
</evidence>
<evidence type="ECO:0000256" key="1">
    <source>
        <dbReference type="ARBA" id="ARBA00002190"/>
    </source>
</evidence>
<keyword evidence="4 6" id="KW-0238">DNA-binding</keyword>